<dbReference type="PANTHER" id="PTHR30383">
    <property type="entry name" value="THIOESTERASE 1/PROTEASE 1/LYSOPHOSPHOLIPASE L1"/>
    <property type="match status" value="1"/>
</dbReference>
<evidence type="ECO:0000313" key="2">
    <source>
        <dbReference type="EMBL" id="RJL13984.1"/>
    </source>
</evidence>
<proteinExistence type="predicted"/>
<protein>
    <submittedName>
        <fullName evidence="2">Arylesterase</fullName>
    </submittedName>
</protein>
<dbReference type="Gene3D" id="3.40.50.1110">
    <property type="entry name" value="SGNH hydrolase"/>
    <property type="match status" value="1"/>
</dbReference>
<evidence type="ECO:0000259" key="1">
    <source>
        <dbReference type="Pfam" id="PF13472"/>
    </source>
</evidence>
<dbReference type="GO" id="GO:0004622">
    <property type="term" value="F:phosphatidylcholine lysophospholipase activity"/>
    <property type="evidence" value="ECO:0007669"/>
    <property type="project" value="TreeGrafter"/>
</dbReference>
<name>A0A419A655_9RHOB</name>
<comment type="caution">
    <text evidence="2">The sequence shown here is derived from an EMBL/GenBank/DDBJ whole genome shotgun (WGS) entry which is preliminary data.</text>
</comment>
<dbReference type="Proteomes" id="UP000283587">
    <property type="component" value="Unassembled WGS sequence"/>
</dbReference>
<dbReference type="PROSITE" id="PS01098">
    <property type="entry name" value="LIPASE_GDSL_SER"/>
    <property type="match status" value="1"/>
</dbReference>
<dbReference type="InterPro" id="IPR008265">
    <property type="entry name" value="Lipase_GDSL_AS"/>
</dbReference>
<dbReference type="OrthoDB" id="9786188at2"/>
<gene>
    <name evidence="2" type="ORF">D3P05_11620</name>
</gene>
<feature type="domain" description="SGNH hydrolase-type esterase" evidence="1">
    <location>
        <begin position="17"/>
        <end position="180"/>
    </location>
</feature>
<keyword evidence="3" id="KW-1185">Reference proteome</keyword>
<dbReference type="AlphaFoldDB" id="A0A419A655"/>
<dbReference type="PANTHER" id="PTHR30383:SF5">
    <property type="entry name" value="SGNH HYDROLASE-TYPE ESTERASE DOMAIN-CONTAINING PROTEIN"/>
    <property type="match status" value="1"/>
</dbReference>
<organism evidence="2 3">
    <name type="scientific">Paracoccus siganidrum</name>
    <dbReference type="NCBI Taxonomy" id="1276757"/>
    <lineage>
        <taxon>Bacteria</taxon>
        <taxon>Pseudomonadati</taxon>
        <taxon>Pseudomonadota</taxon>
        <taxon>Alphaproteobacteria</taxon>
        <taxon>Rhodobacterales</taxon>
        <taxon>Paracoccaceae</taxon>
        <taxon>Paracoccus</taxon>
    </lineage>
</organism>
<dbReference type="EMBL" id="QZEW01000043">
    <property type="protein sequence ID" value="RJL13984.1"/>
    <property type="molecule type" value="Genomic_DNA"/>
</dbReference>
<dbReference type="GO" id="GO:0006629">
    <property type="term" value="P:lipid metabolic process"/>
    <property type="evidence" value="ECO:0007669"/>
    <property type="project" value="InterPro"/>
</dbReference>
<dbReference type="InterPro" id="IPR013830">
    <property type="entry name" value="SGNH_hydro"/>
</dbReference>
<evidence type="ECO:0000313" key="3">
    <source>
        <dbReference type="Proteomes" id="UP000283587"/>
    </source>
</evidence>
<dbReference type="InterPro" id="IPR051532">
    <property type="entry name" value="Ester_Hydrolysis_Enzymes"/>
</dbReference>
<dbReference type="Pfam" id="PF13472">
    <property type="entry name" value="Lipase_GDSL_2"/>
    <property type="match status" value="1"/>
</dbReference>
<reference evidence="3" key="1">
    <citation type="submission" date="2018-09" db="EMBL/GenBank/DDBJ databases">
        <title>Paracoccus onubensis nov. sp. a moderate halophilic bacterium isolated from Gruta de las Maravillas (Aracena, Spain).</title>
        <authorList>
            <person name="Jurado V."/>
            <person name="Gutierrez-Patricio S."/>
            <person name="Gonzalez-Pimentel J.L."/>
            <person name="Miller A.Z."/>
            <person name="Laiz L."/>
            <person name="Saiz-Jimenez C."/>
        </authorList>
    </citation>
    <scope>NUCLEOTIDE SEQUENCE [LARGE SCALE GENOMIC DNA]</scope>
    <source>
        <strain evidence="3">DSM 26381</strain>
    </source>
</reference>
<dbReference type="InterPro" id="IPR036514">
    <property type="entry name" value="SGNH_hydro_sf"/>
</dbReference>
<dbReference type="SUPFAM" id="SSF52266">
    <property type="entry name" value="SGNH hydrolase"/>
    <property type="match status" value="1"/>
</dbReference>
<accession>A0A419A655</accession>
<sequence>MLATGAGADPSPPRILAFGDSLTAGYGLPRGKGLVPVLSRRLAQQGRPAILLDGGLSGDTSYGGRVRIGWSLRRGVDAVIVQLGGNDLLSGIPAARAEANFDAILARAGQGGRPVLLVGIRTPEDHPQRAEWAALWPRLAARHGCLLLADLYAPLAAIPVGERAPYLLADGVHPSAQGVELIAEALTPRVLALLAMLDPGPARPPVRRLSG</sequence>